<comment type="caution">
    <text evidence="2">The sequence shown here is derived from an EMBL/GenBank/DDBJ whole genome shotgun (WGS) entry which is preliminary data.</text>
</comment>
<dbReference type="InterPro" id="IPR029488">
    <property type="entry name" value="Hmw/CFAP97"/>
</dbReference>
<dbReference type="AlphaFoldDB" id="A0A833SM10"/>
<dbReference type="PANTHER" id="PTHR33768">
    <property type="entry name" value="MIP11318P"/>
    <property type="match status" value="1"/>
</dbReference>
<name>A0A833SM10_9HYME</name>
<reference evidence="2" key="1">
    <citation type="submission" date="2019-11" db="EMBL/GenBank/DDBJ databases">
        <title>The nuclear and mitochondrial genomes of Frieseomelitta varia - a highly eusocial stingless bee (Meliponini) with a permanently sterile worker caste.</title>
        <authorList>
            <person name="Freitas F.C.P."/>
            <person name="Lourenco A.P."/>
            <person name="Nunes F.M.F."/>
            <person name="Paschoal A.R."/>
            <person name="Abreu F.C.P."/>
            <person name="Barbin F.O."/>
            <person name="Bataglia L."/>
            <person name="Cardoso-Junior C.A.M."/>
            <person name="Cervoni M.S."/>
            <person name="Silva S.R."/>
            <person name="Dalarmi F."/>
            <person name="Del Lama M.A."/>
            <person name="Depintor T.S."/>
            <person name="Ferreira K.M."/>
            <person name="Goria P.S."/>
            <person name="Jaskot M.C."/>
            <person name="Lago D.C."/>
            <person name="Luna-Lucena D."/>
            <person name="Moda L.M."/>
            <person name="Nascimento L."/>
            <person name="Pedrino M."/>
            <person name="Rabico F.O."/>
            <person name="Sanches F.C."/>
            <person name="Santos D.E."/>
            <person name="Santos C.G."/>
            <person name="Vieira J."/>
            <person name="Lopes T.F."/>
            <person name="Barchuk A.R."/>
            <person name="Hartfelder K."/>
            <person name="Simoes Z.L.P."/>
            <person name="Bitondi M.M.G."/>
            <person name="Pinheiro D.G."/>
        </authorList>
    </citation>
    <scope>NUCLEOTIDE SEQUENCE</scope>
    <source>
        <strain evidence="2">USP_RPSP 00005682</strain>
        <tissue evidence="2">Whole individual</tissue>
    </source>
</reference>
<dbReference type="InterPro" id="IPR038792">
    <property type="entry name" value="CFAP97D1/2"/>
</dbReference>
<organism evidence="2 3">
    <name type="scientific">Frieseomelitta varia</name>
    <dbReference type="NCBI Taxonomy" id="561572"/>
    <lineage>
        <taxon>Eukaryota</taxon>
        <taxon>Metazoa</taxon>
        <taxon>Ecdysozoa</taxon>
        <taxon>Arthropoda</taxon>
        <taxon>Hexapoda</taxon>
        <taxon>Insecta</taxon>
        <taxon>Pterygota</taxon>
        <taxon>Neoptera</taxon>
        <taxon>Endopterygota</taxon>
        <taxon>Hymenoptera</taxon>
        <taxon>Apocrita</taxon>
        <taxon>Aculeata</taxon>
        <taxon>Apoidea</taxon>
        <taxon>Anthophila</taxon>
        <taxon>Apidae</taxon>
        <taxon>Frieseomelitta</taxon>
    </lineage>
</organism>
<comment type="similarity">
    <text evidence="1">Belongs to the CFAP97 family.</text>
</comment>
<gene>
    <name evidence="2" type="ORF">E2986_14003</name>
</gene>
<accession>A0A833SM10</accession>
<dbReference type="PANTHER" id="PTHR33768:SF3">
    <property type="entry name" value="MIP11318P"/>
    <property type="match status" value="1"/>
</dbReference>
<evidence type="ECO:0000313" key="3">
    <source>
        <dbReference type="Proteomes" id="UP000655588"/>
    </source>
</evidence>
<evidence type="ECO:0000256" key="1">
    <source>
        <dbReference type="ARBA" id="ARBA00008315"/>
    </source>
</evidence>
<keyword evidence="3" id="KW-1185">Reference proteome</keyword>
<dbReference type="EMBL" id="WNWW01000170">
    <property type="protein sequence ID" value="KAF3429228.1"/>
    <property type="molecule type" value="Genomic_DNA"/>
</dbReference>
<evidence type="ECO:0000313" key="2">
    <source>
        <dbReference type="EMBL" id="KAF3429228.1"/>
    </source>
</evidence>
<dbReference type="Proteomes" id="UP000655588">
    <property type="component" value="Unassembled WGS sequence"/>
</dbReference>
<proteinExistence type="inferred from homology"/>
<protein>
    <submittedName>
        <fullName evidence="2">Uncharacterized protein</fullName>
    </submittedName>
</protein>
<dbReference type="Pfam" id="PF13879">
    <property type="entry name" value="Hmw_CFAP97"/>
    <property type="match status" value="1"/>
</dbReference>
<sequence>MTLNLCSQNVKCFLSVAQRSPDDQELKFEHRVPNSARSTAPSGVSVETKYNTAAKVFARDLHRILLILLSKAKLTFVPKVLNVIRVEKATRAIDVDPPQTRPHVAFNAKGLQLEREKQDRIARENFILLRKLRDIMQRERPAEKSYRLKLDEARCIRTR</sequence>